<dbReference type="InParanoid" id="A0A2G5C9R1"/>
<dbReference type="EMBL" id="KZ305091">
    <property type="protein sequence ID" value="PIA27995.1"/>
    <property type="molecule type" value="Genomic_DNA"/>
</dbReference>
<dbReference type="AlphaFoldDB" id="A0A2G5C9R1"/>
<sequence length="181" mass="20534">MVFKGYPKATLINIPRFGGKFAAFISTWVALECTMDYYHGKDDNIYHHFIGLPATILLFKSRRQGFRVTSISAIGWGSLYAIITIVEGLYQSSKVSQNYGRSYYFVPPLPSDYVPPHKSDDDYVPPPSSDDFHIGDFMICNISHQERLKNFGGRMFFGGLVDWFTSSKTALEEDDEDEEAS</sequence>
<reference evidence="1 2" key="1">
    <citation type="submission" date="2017-09" db="EMBL/GenBank/DDBJ databases">
        <title>WGS assembly of Aquilegia coerulea Goldsmith.</title>
        <authorList>
            <person name="Hodges S."/>
            <person name="Kramer E."/>
            <person name="Nordborg M."/>
            <person name="Tomkins J."/>
            <person name="Borevitz J."/>
            <person name="Derieg N."/>
            <person name="Yan J."/>
            <person name="Mihaltcheva S."/>
            <person name="Hayes R.D."/>
            <person name="Rokhsar D."/>
        </authorList>
    </citation>
    <scope>NUCLEOTIDE SEQUENCE [LARGE SCALE GENOMIC DNA]</scope>
    <source>
        <strain evidence="2">cv. Goldsmith</strain>
    </source>
</reference>
<protein>
    <submittedName>
        <fullName evidence="1">Uncharacterized protein</fullName>
    </submittedName>
</protein>
<keyword evidence="2" id="KW-1185">Reference proteome</keyword>
<accession>A0A2G5C9R1</accession>
<organism evidence="1 2">
    <name type="scientific">Aquilegia coerulea</name>
    <name type="common">Rocky mountain columbine</name>
    <dbReference type="NCBI Taxonomy" id="218851"/>
    <lineage>
        <taxon>Eukaryota</taxon>
        <taxon>Viridiplantae</taxon>
        <taxon>Streptophyta</taxon>
        <taxon>Embryophyta</taxon>
        <taxon>Tracheophyta</taxon>
        <taxon>Spermatophyta</taxon>
        <taxon>Magnoliopsida</taxon>
        <taxon>Ranunculales</taxon>
        <taxon>Ranunculaceae</taxon>
        <taxon>Thalictroideae</taxon>
        <taxon>Aquilegia</taxon>
    </lineage>
</organism>
<evidence type="ECO:0000313" key="2">
    <source>
        <dbReference type="Proteomes" id="UP000230069"/>
    </source>
</evidence>
<evidence type="ECO:0000313" key="1">
    <source>
        <dbReference type="EMBL" id="PIA27995.1"/>
    </source>
</evidence>
<gene>
    <name evidence="1" type="ORF">AQUCO_07400091v1</name>
</gene>
<proteinExistence type="predicted"/>
<dbReference type="Proteomes" id="UP000230069">
    <property type="component" value="Unassembled WGS sequence"/>
</dbReference>
<name>A0A2G5C9R1_AQUCA</name>